<gene>
    <name evidence="1" type="ORF">LSINAPIS_LOCUS5461</name>
</gene>
<keyword evidence="2" id="KW-1185">Reference proteome</keyword>
<accession>A0A5E4Q4P3</accession>
<dbReference type="Proteomes" id="UP000324832">
    <property type="component" value="Unassembled WGS sequence"/>
</dbReference>
<proteinExistence type="predicted"/>
<evidence type="ECO:0000313" key="2">
    <source>
        <dbReference type="Proteomes" id="UP000324832"/>
    </source>
</evidence>
<reference evidence="1 2" key="1">
    <citation type="submission" date="2017-07" db="EMBL/GenBank/DDBJ databases">
        <authorList>
            <person name="Talla V."/>
            <person name="Backstrom N."/>
        </authorList>
    </citation>
    <scope>NUCLEOTIDE SEQUENCE [LARGE SCALE GENOMIC DNA]</scope>
</reference>
<organism evidence="1 2">
    <name type="scientific">Leptidea sinapis</name>
    <dbReference type="NCBI Taxonomy" id="189913"/>
    <lineage>
        <taxon>Eukaryota</taxon>
        <taxon>Metazoa</taxon>
        <taxon>Ecdysozoa</taxon>
        <taxon>Arthropoda</taxon>
        <taxon>Hexapoda</taxon>
        <taxon>Insecta</taxon>
        <taxon>Pterygota</taxon>
        <taxon>Neoptera</taxon>
        <taxon>Endopterygota</taxon>
        <taxon>Lepidoptera</taxon>
        <taxon>Glossata</taxon>
        <taxon>Ditrysia</taxon>
        <taxon>Papilionoidea</taxon>
        <taxon>Pieridae</taxon>
        <taxon>Dismorphiinae</taxon>
        <taxon>Leptidea</taxon>
    </lineage>
</organism>
<evidence type="ECO:0000313" key="1">
    <source>
        <dbReference type="EMBL" id="VVC93225.1"/>
    </source>
</evidence>
<sequence>MTIISTARLKRLIMDDSKNNEPLFFCYKICPLYCSPRRDDKAIAATRCGELATLGLVNSLTNNKIREESIPAKLKKVDKELKDGQEISENNKICTDAKDTENNPNFGLSKLNFTTKTLKE</sequence>
<name>A0A5E4Q4P3_9NEOP</name>
<protein>
    <submittedName>
        <fullName evidence="1">Uncharacterized protein</fullName>
    </submittedName>
</protein>
<dbReference type="AlphaFoldDB" id="A0A5E4Q4P3"/>
<dbReference type="EMBL" id="FZQP02001560">
    <property type="protein sequence ID" value="VVC93225.1"/>
    <property type="molecule type" value="Genomic_DNA"/>
</dbReference>